<sequence length="276" mass="30376">MLRFEKSDVGQFTLVKQVIEELHLLSNIDPDDIMVVGASCRDILHAAYGHDFPLRGTTDVDVAIALPAWAPFERLTQQLKPTGSTGIRYLVGSIPVDLMPFGGVEDPVGTVMPARRAEDMDVFGFSEVFARALKLPLAEDLQIRIPSAAGYCALKLSAWVNRSVDYEFRDGSDIAAVVYWYLESKAIETRLYETAEGVAILLATSADRLLASAALLGRDLAAEIGPERVRELAVRWPTSVRHKLVSEIGHETLPRWTSDGQRRIAVVDALCNGIWG</sequence>
<reference evidence="2" key="1">
    <citation type="submission" date="2019-09" db="EMBL/GenBank/DDBJ databases">
        <title>Antimicrobial potential of Antarctic Bacteria.</title>
        <authorList>
            <person name="Benaud N."/>
            <person name="Edwards R.J."/>
            <person name="Ferrari B.C."/>
        </authorList>
    </citation>
    <scope>NUCLEOTIDE SEQUENCE [LARGE SCALE GENOMIC DNA]</scope>
    <source>
        <strain evidence="2">SPB151</strain>
    </source>
</reference>
<organism evidence="1 2">
    <name type="scientific">Kribbella qitaiheensis</name>
    <dbReference type="NCBI Taxonomy" id="1544730"/>
    <lineage>
        <taxon>Bacteria</taxon>
        <taxon>Bacillati</taxon>
        <taxon>Actinomycetota</taxon>
        <taxon>Actinomycetes</taxon>
        <taxon>Propionibacteriales</taxon>
        <taxon>Kribbellaceae</taxon>
        <taxon>Kribbella</taxon>
    </lineage>
</organism>
<proteinExistence type="predicted"/>
<dbReference type="KEGG" id="kqi:F1D05_12675"/>
<evidence type="ECO:0000313" key="1">
    <source>
        <dbReference type="EMBL" id="QNE18604.1"/>
    </source>
</evidence>
<evidence type="ECO:0000313" key="2">
    <source>
        <dbReference type="Proteomes" id="UP000515563"/>
    </source>
</evidence>
<dbReference type="EMBL" id="CP043661">
    <property type="protein sequence ID" value="QNE18604.1"/>
    <property type="molecule type" value="Genomic_DNA"/>
</dbReference>
<dbReference type="PIRSF" id="PIRSF021525">
    <property type="entry name" value="UCP021525"/>
    <property type="match status" value="1"/>
</dbReference>
<gene>
    <name evidence="1" type="ORF">F1D05_12675</name>
</gene>
<dbReference type="AlphaFoldDB" id="A0A7G6WX89"/>
<keyword evidence="2" id="KW-1185">Reference proteome</keyword>
<evidence type="ECO:0008006" key="3">
    <source>
        <dbReference type="Google" id="ProtNLM"/>
    </source>
</evidence>
<dbReference type="RefSeq" id="WP_185447880.1">
    <property type="nucleotide sequence ID" value="NZ_CP043661.1"/>
</dbReference>
<accession>A0A7G6WX89</accession>
<dbReference type="InterPro" id="IPR014513">
    <property type="entry name" value="UCP021525"/>
</dbReference>
<name>A0A7G6WX89_9ACTN</name>
<protein>
    <recommendedName>
        <fullName evidence="3">Nucleotidyltransferase</fullName>
    </recommendedName>
</protein>
<dbReference type="Proteomes" id="UP000515563">
    <property type="component" value="Chromosome"/>
</dbReference>
<reference evidence="1 2" key="2">
    <citation type="journal article" date="2020" name="Microbiol. Resour. Announc.">
        <title>Antarctic desert soil bacteria exhibit high novel natural product potential, evaluated through long-read genome sequencing and comparative genomics.</title>
        <authorList>
            <person name="Benaud N."/>
            <person name="Edwards R.J."/>
            <person name="Amos T.G."/>
            <person name="D'Agostino P.M."/>
            <person name="Gutierrez-Chavez C."/>
            <person name="Montgomery K."/>
            <person name="Nicetic I."/>
            <person name="Ferrari B.C."/>
        </authorList>
    </citation>
    <scope>NUCLEOTIDE SEQUENCE [LARGE SCALE GENOMIC DNA]</scope>
    <source>
        <strain evidence="1 2">SPB151</strain>
    </source>
</reference>